<sequence length="147" mass="16602">MELCINQSLRRIVDFAEMGSVHTSKAISKEQKVKAQAVSIGAYFGIFNRKYKIERVGLPESATLSHEQAGSLANALENAFNALGKIVAFPANLPLHMRYTFLRDLWLDDSKALYYSPRIIEPCTTHELACPYKGICDLCRKYDQEID</sequence>
<evidence type="ECO:0000313" key="1">
    <source>
        <dbReference type="EMBL" id="TCN70600.1"/>
    </source>
</evidence>
<evidence type="ECO:0000313" key="2">
    <source>
        <dbReference type="Proteomes" id="UP000294830"/>
    </source>
</evidence>
<name>A0A4V2RQB9_9BACT</name>
<protein>
    <submittedName>
        <fullName evidence="1">Uncharacterized protein</fullName>
    </submittedName>
</protein>
<accession>A0A4V2RQB9</accession>
<proteinExistence type="predicted"/>
<gene>
    <name evidence="1" type="ORF">CLV25_103120</name>
</gene>
<dbReference type="AlphaFoldDB" id="A0A4V2RQB9"/>
<organism evidence="1 2">
    <name type="scientific">Acetobacteroides hydrogenigenes</name>
    <dbReference type="NCBI Taxonomy" id="979970"/>
    <lineage>
        <taxon>Bacteria</taxon>
        <taxon>Pseudomonadati</taxon>
        <taxon>Bacteroidota</taxon>
        <taxon>Bacteroidia</taxon>
        <taxon>Bacteroidales</taxon>
        <taxon>Rikenellaceae</taxon>
        <taxon>Acetobacteroides</taxon>
    </lineage>
</organism>
<keyword evidence="2" id="KW-1185">Reference proteome</keyword>
<comment type="caution">
    <text evidence="1">The sequence shown here is derived from an EMBL/GenBank/DDBJ whole genome shotgun (WGS) entry which is preliminary data.</text>
</comment>
<dbReference type="RefSeq" id="WP_131838461.1">
    <property type="nucleotide sequence ID" value="NZ_SLWB01000003.1"/>
</dbReference>
<dbReference type="OrthoDB" id="1441229at2"/>
<dbReference type="Proteomes" id="UP000294830">
    <property type="component" value="Unassembled WGS sequence"/>
</dbReference>
<reference evidence="1 2" key="1">
    <citation type="submission" date="2019-03" db="EMBL/GenBank/DDBJ databases">
        <title>Genomic Encyclopedia of Archaeal and Bacterial Type Strains, Phase II (KMG-II): from individual species to whole genera.</title>
        <authorList>
            <person name="Goeker M."/>
        </authorList>
    </citation>
    <scope>NUCLEOTIDE SEQUENCE [LARGE SCALE GENOMIC DNA]</scope>
    <source>
        <strain evidence="1 2">RL-C</strain>
    </source>
</reference>
<dbReference type="EMBL" id="SLWB01000003">
    <property type="protein sequence ID" value="TCN70600.1"/>
    <property type="molecule type" value="Genomic_DNA"/>
</dbReference>